<evidence type="ECO:0000256" key="2">
    <source>
        <dbReference type="ARBA" id="ARBA00022679"/>
    </source>
</evidence>
<dbReference type="EMBL" id="QRFF01000001">
    <property type="protein sequence ID" value="KAA3504616.1"/>
    <property type="molecule type" value="Genomic_DNA"/>
</dbReference>
<dbReference type="GO" id="GO:0009307">
    <property type="term" value="P:DNA restriction-modification system"/>
    <property type="evidence" value="ECO:0007669"/>
    <property type="project" value="UniProtKB-KW"/>
</dbReference>
<dbReference type="InterPro" id="IPR029063">
    <property type="entry name" value="SAM-dependent_MTases_sf"/>
</dbReference>
<keyword evidence="1 5" id="KW-0489">Methyltransferase</keyword>
<dbReference type="AlphaFoldDB" id="A0AA88F4M4"/>
<name>A0AA88F4M4_RHIRH</name>
<proteinExistence type="predicted"/>
<comment type="caution">
    <text evidence="5">The sequence shown here is derived from an EMBL/GenBank/DDBJ whole genome shotgun (WGS) entry which is preliminary data.</text>
</comment>
<evidence type="ECO:0000313" key="6">
    <source>
        <dbReference type="Proteomes" id="UP000473658"/>
    </source>
</evidence>
<evidence type="ECO:0000313" key="5">
    <source>
        <dbReference type="EMBL" id="KAA3504616.1"/>
    </source>
</evidence>
<dbReference type="Proteomes" id="UP000473658">
    <property type="component" value="Unassembled WGS sequence"/>
</dbReference>
<dbReference type="GO" id="GO:0032259">
    <property type="term" value="P:methylation"/>
    <property type="evidence" value="ECO:0007669"/>
    <property type="project" value="UniProtKB-KW"/>
</dbReference>
<evidence type="ECO:0000256" key="1">
    <source>
        <dbReference type="ARBA" id="ARBA00022603"/>
    </source>
</evidence>
<evidence type="ECO:0000256" key="4">
    <source>
        <dbReference type="ARBA" id="ARBA00047422"/>
    </source>
</evidence>
<sequence>MAAYYNEIDPYAAQWLRNLIAKNLIAPGDVDERSIVDVQPDDLKGYTQCHFFAGIGGWSLALRLAGWADDRPVWTGSCPCQPFSVGSVAHGGAKGQNDERHLWPSFSAIIRERAPSVIFGEQVADAIKWGWIDQVFRDLEDEDYACAASVLPALAVHGAHERKRLYWLAHSNRARREGHQHIERLPVPASAAFSVYGDPIARAWRALDGDYSGLLPSDGVPVAVERDAAKGYGNAIVPQVAAEVIGAYMEIAA</sequence>
<keyword evidence="3" id="KW-0680">Restriction system</keyword>
<comment type="catalytic activity">
    <reaction evidence="4">
        <text>a 2'-deoxycytidine in DNA + S-adenosyl-L-methionine = a 5-methyl-2'-deoxycytidine in DNA + S-adenosyl-L-homocysteine + H(+)</text>
        <dbReference type="Rhea" id="RHEA:13681"/>
        <dbReference type="Rhea" id="RHEA-COMP:11369"/>
        <dbReference type="Rhea" id="RHEA-COMP:11370"/>
        <dbReference type="ChEBI" id="CHEBI:15378"/>
        <dbReference type="ChEBI" id="CHEBI:57856"/>
        <dbReference type="ChEBI" id="CHEBI:59789"/>
        <dbReference type="ChEBI" id="CHEBI:85452"/>
        <dbReference type="ChEBI" id="CHEBI:85454"/>
        <dbReference type="EC" id="2.1.1.37"/>
    </reaction>
</comment>
<evidence type="ECO:0000256" key="3">
    <source>
        <dbReference type="ARBA" id="ARBA00022747"/>
    </source>
</evidence>
<dbReference type="RefSeq" id="WP_149898063.1">
    <property type="nucleotide sequence ID" value="NZ_QRFF01000001.1"/>
</dbReference>
<organism evidence="5 6">
    <name type="scientific">Rhizobium rhizogenes</name>
    <name type="common">Agrobacterium rhizogenes</name>
    <dbReference type="NCBI Taxonomy" id="359"/>
    <lineage>
        <taxon>Bacteria</taxon>
        <taxon>Pseudomonadati</taxon>
        <taxon>Pseudomonadota</taxon>
        <taxon>Alphaproteobacteria</taxon>
        <taxon>Hyphomicrobiales</taxon>
        <taxon>Rhizobiaceae</taxon>
        <taxon>Rhizobium/Agrobacterium group</taxon>
        <taxon>Rhizobium</taxon>
    </lineage>
</organism>
<protein>
    <submittedName>
        <fullName evidence="5">DNA cytosine methyltransferase</fullName>
    </submittedName>
</protein>
<dbReference type="GO" id="GO:0003886">
    <property type="term" value="F:DNA (cytosine-5-)-methyltransferase activity"/>
    <property type="evidence" value="ECO:0007669"/>
    <property type="project" value="UniProtKB-EC"/>
</dbReference>
<accession>A0AA88F4M4</accession>
<dbReference type="Pfam" id="PF00145">
    <property type="entry name" value="DNA_methylase"/>
    <property type="match status" value="1"/>
</dbReference>
<dbReference type="Gene3D" id="3.40.50.150">
    <property type="entry name" value="Vaccinia Virus protein VP39"/>
    <property type="match status" value="1"/>
</dbReference>
<dbReference type="InterPro" id="IPR001525">
    <property type="entry name" value="C5_MeTfrase"/>
</dbReference>
<keyword evidence="2" id="KW-0808">Transferase</keyword>
<reference evidence="5 6" key="1">
    <citation type="submission" date="2018-08" db="EMBL/GenBank/DDBJ databases">
        <title>Crown Gall in kiwifruit.</title>
        <authorList>
            <person name="Visnovsky S.B."/>
            <person name="Pitman A.R."/>
        </authorList>
    </citation>
    <scope>NUCLEOTIDE SEQUENCE [LARGE SCALE GENOMIC DNA]</scope>
    <source>
        <strain evidence="5 6">SBV_302_78_2</strain>
    </source>
</reference>
<gene>
    <name evidence="5" type="ORF">DXM27_05230</name>
</gene>
<dbReference type="SUPFAM" id="SSF53335">
    <property type="entry name" value="S-adenosyl-L-methionine-dependent methyltransferases"/>
    <property type="match status" value="1"/>
</dbReference>